<keyword evidence="10 15" id="KW-0675">Receptor</keyword>
<dbReference type="PANTHER" id="PTHR11923:SF110">
    <property type="entry name" value="SCAVENGER RECEPTOR CLASS B MEMBER 1"/>
    <property type="match status" value="1"/>
</dbReference>
<evidence type="ECO:0000256" key="8">
    <source>
        <dbReference type="ARBA" id="ARBA00023136"/>
    </source>
</evidence>
<dbReference type="PANTHER" id="PTHR11923">
    <property type="entry name" value="SCAVENGER RECEPTOR CLASS B TYPE-1 SR-B1"/>
    <property type="match status" value="1"/>
</dbReference>
<dbReference type="GO" id="GO:0005737">
    <property type="term" value="C:cytoplasm"/>
    <property type="evidence" value="ECO:0007669"/>
    <property type="project" value="TreeGrafter"/>
</dbReference>
<dbReference type="OrthoDB" id="18585at2759"/>
<accession>A0A9Q0N3Z0</accession>
<evidence type="ECO:0000256" key="12">
    <source>
        <dbReference type="ARBA" id="ARBA00040821"/>
    </source>
</evidence>
<name>A0A9Q0N3Z0_9DIPT</name>
<dbReference type="AlphaFoldDB" id="A0A9Q0N3Z0"/>
<evidence type="ECO:0000256" key="7">
    <source>
        <dbReference type="ARBA" id="ARBA00022989"/>
    </source>
</evidence>
<dbReference type="InterPro" id="IPR002159">
    <property type="entry name" value="CD36_fam"/>
</dbReference>
<comment type="similarity">
    <text evidence="4">Belongs to the CD36 family.</text>
</comment>
<dbReference type="EMBL" id="WJQU01000002">
    <property type="protein sequence ID" value="KAJ6643099.1"/>
    <property type="molecule type" value="Genomic_DNA"/>
</dbReference>
<keyword evidence="6 14" id="KW-0812">Transmembrane</keyword>
<keyword evidence="16" id="KW-1185">Reference proteome</keyword>
<evidence type="ECO:0000256" key="1">
    <source>
        <dbReference type="ARBA" id="ARBA00003156"/>
    </source>
</evidence>
<keyword evidence="5" id="KW-1003">Cell membrane</keyword>
<evidence type="ECO:0000256" key="11">
    <source>
        <dbReference type="ARBA" id="ARBA00023180"/>
    </source>
</evidence>
<evidence type="ECO:0000313" key="15">
    <source>
        <dbReference type="EMBL" id="KAJ6643099.1"/>
    </source>
</evidence>
<evidence type="ECO:0000256" key="4">
    <source>
        <dbReference type="ARBA" id="ARBA00010532"/>
    </source>
</evidence>
<organism evidence="15 16">
    <name type="scientific">Pseudolycoriella hygida</name>
    <dbReference type="NCBI Taxonomy" id="35572"/>
    <lineage>
        <taxon>Eukaryota</taxon>
        <taxon>Metazoa</taxon>
        <taxon>Ecdysozoa</taxon>
        <taxon>Arthropoda</taxon>
        <taxon>Hexapoda</taxon>
        <taxon>Insecta</taxon>
        <taxon>Pterygota</taxon>
        <taxon>Neoptera</taxon>
        <taxon>Endopterygota</taxon>
        <taxon>Diptera</taxon>
        <taxon>Nematocera</taxon>
        <taxon>Sciaroidea</taxon>
        <taxon>Sciaridae</taxon>
        <taxon>Pseudolycoriella</taxon>
    </lineage>
</organism>
<dbReference type="GO" id="GO:0005901">
    <property type="term" value="C:caveola"/>
    <property type="evidence" value="ECO:0007669"/>
    <property type="project" value="UniProtKB-SubCell"/>
</dbReference>
<dbReference type="PRINTS" id="PR01609">
    <property type="entry name" value="CD36FAMILY"/>
</dbReference>
<evidence type="ECO:0000256" key="13">
    <source>
        <dbReference type="ARBA" id="ARBA00042244"/>
    </source>
</evidence>
<gene>
    <name evidence="15" type="primary">SCARB1_2</name>
    <name evidence="15" type="ORF">Bhyg_08055</name>
</gene>
<dbReference type="Pfam" id="PF01130">
    <property type="entry name" value="CD36"/>
    <property type="match status" value="1"/>
</dbReference>
<protein>
    <recommendedName>
        <fullName evidence="12">Scavenger receptor class B member 1</fullName>
    </recommendedName>
    <alternativeName>
        <fullName evidence="13">SR-BI</fullName>
    </alternativeName>
</protein>
<keyword evidence="7 14" id="KW-1133">Transmembrane helix</keyword>
<evidence type="ECO:0000256" key="6">
    <source>
        <dbReference type="ARBA" id="ARBA00022692"/>
    </source>
</evidence>
<evidence type="ECO:0000256" key="3">
    <source>
        <dbReference type="ARBA" id="ARBA00004651"/>
    </source>
</evidence>
<dbReference type="GO" id="GO:0005044">
    <property type="term" value="F:scavenger receptor activity"/>
    <property type="evidence" value="ECO:0007669"/>
    <property type="project" value="TreeGrafter"/>
</dbReference>
<comment type="subcellular location">
    <subcellularLocation>
        <location evidence="3">Cell membrane</location>
        <topology evidence="3">Multi-pass membrane protein</topology>
    </subcellularLocation>
    <subcellularLocation>
        <location evidence="2">Membrane</location>
        <location evidence="2">Caveola</location>
        <topology evidence="2">Multi-pass membrane protein</topology>
    </subcellularLocation>
</comment>
<feature type="transmembrane region" description="Helical" evidence="14">
    <location>
        <begin position="362"/>
        <end position="383"/>
    </location>
</feature>
<keyword evidence="9" id="KW-1015">Disulfide bond</keyword>
<comment type="caution">
    <text evidence="15">The sequence shown here is derived from an EMBL/GenBank/DDBJ whole genome shotgun (WGS) entry which is preliminary data.</text>
</comment>
<evidence type="ECO:0000256" key="9">
    <source>
        <dbReference type="ARBA" id="ARBA00023157"/>
    </source>
</evidence>
<proteinExistence type="inferred from homology"/>
<evidence type="ECO:0000256" key="10">
    <source>
        <dbReference type="ARBA" id="ARBA00023170"/>
    </source>
</evidence>
<evidence type="ECO:0000256" key="5">
    <source>
        <dbReference type="ARBA" id="ARBA00022475"/>
    </source>
</evidence>
<keyword evidence="11" id="KW-0325">Glycoprotein</keyword>
<comment type="function">
    <text evidence="1">Plays an olfactory role that is not restricted to pheromone sensitivity.</text>
</comment>
<evidence type="ECO:0000256" key="14">
    <source>
        <dbReference type="SAM" id="Phobius"/>
    </source>
</evidence>
<keyword evidence="8 14" id="KW-0472">Membrane</keyword>
<evidence type="ECO:0000256" key="2">
    <source>
        <dbReference type="ARBA" id="ARBA00004189"/>
    </source>
</evidence>
<reference evidence="15" key="1">
    <citation type="submission" date="2022-07" db="EMBL/GenBank/DDBJ databases">
        <authorList>
            <person name="Trinca V."/>
            <person name="Uliana J.V.C."/>
            <person name="Torres T.T."/>
            <person name="Ward R.J."/>
            <person name="Monesi N."/>
        </authorList>
    </citation>
    <scope>NUCLEOTIDE SEQUENCE</scope>
    <source>
        <strain evidence="15">HSMRA1968</strain>
        <tissue evidence="15">Whole embryos</tissue>
    </source>
</reference>
<sequence>MTLCKIQKWEKVDIVENENGTISFNQKRVYIFNEEMSNGSEDDVVIVPNIPMLSATSQSKHAARFLRLAMASIMDILKIKPFVEVSVGQLLWGYEDPLLKLAKDVVPKEQKLPYEEFGLMYGKNSTSQDRVTVFSGVEDITKFGIIDKYNGRSHLPHWLSDECNRLNGTDGSIFPPHITKNTTLYVYEKDLCRLLPLEFEDEVITRHGVPGYRFTPNVRVFESVDRNPDNMCFCPAGPPCAPNGLFNVSLCQYDSPILLSFPHFYLADQTLRTAVEGISPPEKDKHQLYIDVQPEMGTALRARARIQINLAVSQVVDIKQVANFPDIVFPILWFEEGIDGLPEEITDLMNLATTVPPKARSILMVALFALGTVLLIVAVTCLVRSSHRQSTLHLDASNFLATASVDQAKKKAKMENAAKH</sequence>
<dbReference type="Proteomes" id="UP001151699">
    <property type="component" value="Chromosome B"/>
</dbReference>
<evidence type="ECO:0000313" key="16">
    <source>
        <dbReference type="Proteomes" id="UP001151699"/>
    </source>
</evidence>